<feature type="transmembrane region" description="Helical" evidence="2">
    <location>
        <begin position="97"/>
        <end position="116"/>
    </location>
</feature>
<evidence type="ECO:0000313" key="4">
    <source>
        <dbReference type="Proteomes" id="UP000003374"/>
    </source>
</evidence>
<keyword evidence="2" id="KW-1133">Transmembrane helix</keyword>
<feature type="coiled-coil region" evidence="1">
    <location>
        <begin position="157"/>
        <end position="201"/>
    </location>
</feature>
<gene>
    <name evidence="3" type="ORF">NB231_02910</name>
</gene>
<sequence length="328" mass="34207">MANHSETLALHEPQPVRRISWRSIFAGVVVALVVQLTLNLLGLSLGAGLIDPASEQAPLSGIGIGSGIWLVISSLIALFAGGWTAGHLANMPKALDGILHGIVAWGLITLLSFYLMTTAVGNLLSGAANVVGQGMGLLGEGVAAVAPEAKQMAQQALDEQDLSLRSIRQEARQLLQQTGSAEQIKDEAQQATQSAQRAAQDVAVSPGDAQRDLNQAIDKIVQSIKQGAQAVDTEDLANVIAARTDKDPETAKKIAERWTQQAQQAINQAQQVADQAKETAVQASQKAAETISAAALWAFVALVLGGVAAAVGGMVGSPRRTRAGMARR</sequence>
<comment type="caution">
    <text evidence="3">The sequence shown here is derived from an EMBL/GenBank/DDBJ whole genome shotgun (WGS) entry which is preliminary data.</text>
</comment>
<name>A4BVC3_9GAMM</name>
<dbReference type="HOGENOM" id="CLU_063844_2_0_6"/>
<dbReference type="Proteomes" id="UP000003374">
    <property type="component" value="Unassembled WGS sequence"/>
</dbReference>
<evidence type="ECO:0000313" key="3">
    <source>
        <dbReference type="EMBL" id="EAR20308.1"/>
    </source>
</evidence>
<feature type="coiled-coil region" evidence="1">
    <location>
        <begin position="255"/>
        <end position="286"/>
    </location>
</feature>
<dbReference type="EMBL" id="AAOF01000025">
    <property type="protein sequence ID" value="EAR20308.1"/>
    <property type="molecule type" value="Genomic_DNA"/>
</dbReference>
<dbReference type="OrthoDB" id="2154696at2"/>
<proteinExistence type="predicted"/>
<feature type="transmembrane region" description="Helical" evidence="2">
    <location>
        <begin position="294"/>
        <end position="315"/>
    </location>
</feature>
<evidence type="ECO:0000256" key="2">
    <source>
        <dbReference type="SAM" id="Phobius"/>
    </source>
</evidence>
<evidence type="ECO:0008006" key="5">
    <source>
        <dbReference type="Google" id="ProtNLM"/>
    </source>
</evidence>
<evidence type="ECO:0000256" key="1">
    <source>
        <dbReference type="SAM" id="Coils"/>
    </source>
</evidence>
<organism evidence="3 4">
    <name type="scientific">Nitrococcus mobilis Nb-231</name>
    <dbReference type="NCBI Taxonomy" id="314278"/>
    <lineage>
        <taxon>Bacteria</taxon>
        <taxon>Pseudomonadati</taxon>
        <taxon>Pseudomonadota</taxon>
        <taxon>Gammaproteobacteria</taxon>
        <taxon>Chromatiales</taxon>
        <taxon>Ectothiorhodospiraceae</taxon>
        <taxon>Nitrococcus</taxon>
    </lineage>
</organism>
<reference evidence="3 4" key="1">
    <citation type="submission" date="2006-02" db="EMBL/GenBank/DDBJ databases">
        <authorList>
            <person name="Waterbury J."/>
            <person name="Ferriera S."/>
            <person name="Johnson J."/>
            <person name="Kravitz S."/>
            <person name="Halpern A."/>
            <person name="Remington K."/>
            <person name="Beeson K."/>
            <person name="Tran B."/>
            <person name="Rogers Y.-H."/>
            <person name="Friedman R."/>
            <person name="Venter J.C."/>
        </authorList>
    </citation>
    <scope>NUCLEOTIDE SEQUENCE [LARGE SCALE GENOMIC DNA]</scope>
    <source>
        <strain evidence="3 4">Nb-231</strain>
    </source>
</reference>
<protein>
    <recommendedName>
        <fullName evidence="5">PhnA-like protein</fullName>
    </recommendedName>
</protein>
<dbReference type="RefSeq" id="WP_004999643.1">
    <property type="nucleotide sequence ID" value="NZ_CH672427.1"/>
</dbReference>
<keyword evidence="2" id="KW-0812">Transmembrane</keyword>
<feature type="transmembrane region" description="Helical" evidence="2">
    <location>
        <begin position="62"/>
        <end position="85"/>
    </location>
</feature>
<keyword evidence="1" id="KW-0175">Coiled coil</keyword>
<keyword evidence="4" id="KW-1185">Reference proteome</keyword>
<accession>A4BVC3</accession>
<keyword evidence="2" id="KW-0472">Membrane</keyword>
<feature type="transmembrane region" description="Helical" evidence="2">
    <location>
        <begin position="24"/>
        <end position="50"/>
    </location>
</feature>
<dbReference type="STRING" id="314278.NB231_02910"/>
<dbReference type="eggNOG" id="COG4694">
    <property type="taxonomic scope" value="Bacteria"/>
</dbReference>
<dbReference type="AlphaFoldDB" id="A4BVC3"/>